<evidence type="ECO:0000256" key="1">
    <source>
        <dbReference type="SAM" id="MobiDB-lite"/>
    </source>
</evidence>
<evidence type="ECO:0000313" key="2">
    <source>
        <dbReference type="Ensembl" id="ENSCMUP00000029254.1"/>
    </source>
</evidence>
<proteinExistence type="predicted"/>
<evidence type="ECO:0000313" key="3">
    <source>
        <dbReference type="Proteomes" id="UP000694553"/>
    </source>
</evidence>
<reference evidence="2" key="3">
    <citation type="submission" date="2025-09" db="UniProtKB">
        <authorList>
            <consortium name="Ensembl"/>
        </authorList>
    </citation>
    <scope>IDENTIFICATION</scope>
</reference>
<reference evidence="2" key="2">
    <citation type="submission" date="2025-08" db="UniProtKB">
        <authorList>
            <consortium name="Ensembl"/>
        </authorList>
    </citation>
    <scope>IDENTIFICATION</scope>
</reference>
<accession>A0A8U7NK81</accession>
<protein>
    <submittedName>
        <fullName evidence="2">Uncharacterized protein</fullName>
    </submittedName>
</protein>
<dbReference type="Ensembl" id="ENSCMUT00000037545.1">
    <property type="protein sequence ID" value="ENSCMUP00000029254.1"/>
    <property type="gene ID" value="ENSCMUG00000017921.1"/>
</dbReference>
<dbReference type="AlphaFoldDB" id="A0A8U7NK81"/>
<dbReference type="Proteomes" id="UP000694553">
    <property type="component" value="Unassembled WGS sequence"/>
</dbReference>
<feature type="region of interest" description="Disordered" evidence="1">
    <location>
        <begin position="1"/>
        <end position="24"/>
    </location>
</feature>
<organism evidence="2 3">
    <name type="scientific">Corvus moneduloides</name>
    <name type="common">New Caledonian crow</name>
    <dbReference type="NCBI Taxonomy" id="1196302"/>
    <lineage>
        <taxon>Eukaryota</taxon>
        <taxon>Metazoa</taxon>
        <taxon>Chordata</taxon>
        <taxon>Craniata</taxon>
        <taxon>Vertebrata</taxon>
        <taxon>Euteleostomi</taxon>
        <taxon>Archelosauria</taxon>
        <taxon>Archosauria</taxon>
        <taxon>Dinosauria</taxon>
        <taxon>Saurischia</taxon>
        <taxon>Theropoda</taxon>
        <taxon>Coelurosauria</taxon>
        <taxon>Aves</taxon>
        <taxon>Neognathae</taxon>
        <taxon>Neoaves</taxon>
        <taxon>Telluraves</taxon>
        <taxon>Australaves</taxon>
        <taxon>Passeriformes</taxon>
        <taxon>Corvoidea</taxon>
        <taxon>Corvidae</taxon>
        <taxon>Corvus</taxon>
    </lineage>
</organism>
<sequence>GRREPQRTPNPSKAPPNAIPDPSSLATAHLSLVKGSASPLWPGSACSGLLAQRGGRRELPAPASPLGCSWNGKRGLGRARGGLHDPNNERQRVWSALVALRSHSPALGIPWHIPEQGGKLSQVPAGKWQIFPG</sequence>
<name>A0A8U7NK81_CORMO</name>
<reference evidence="3" key="1">
    <citation type="submission" date="2019-10" db="EMBL/GenBank/DDBJ databases">
        <title>Corvus moneduloides (New Caledonian crow) genome, bCorMon1, primary haplotype.</title>
        <authorList>
            <person name="Rutz C."/>
            <person name="Fungtammasan C."/>
            <person name="Mountcastle J."/>
            <person name="Formenti G."/>
            <person name="Chow W."/>
            <person name="Howe K."/>
            <person name="Steele M.P."/>
            <person name="Fernandes J."/>
            <person name="Gilbert M.T.P."/>
            <person name="Fedrigo O."/>
            <person name="Jarvis E.D."/>
            <person name="Gemmell N."/>
        </authorList>
    </citation>
    <scope>NUCLEOTIDE SEQUENCE [LARGE SCALE GENOMIC DNA]</scope>
</reference>
<keyword evidence="3" id="KW-1185">Reference proteome</keyword>